<evidence type="ECO:0000313" key="2">
    <source>
        <dbReference type="EMBL" id="AKJ05295.1"/>
    </source>
</evidence>
<gene>
    <name evidence="2" type="ORF">AA314_06921</name>
</gene>
<proteinExistence type="predicted"/>
<evidence type="ECO:0000313" key="3">
    <source>
        <dbReference type="Proteomes" id="UP000035579"/>
    </source>
</evidence>
<organism evidence="2 3">
    <name type="scientific">Archangium gephyra</name>
    <dbReference type="NCBI Taxonomy" id="48"/>
    <lineage>
        <taxon>Bacteria</taxon>
        <taxon>Pseudomonadati</taxon>
        <taxon>Myxococcota</taxon>
        <taxon>Myxococcia</taxon>
        <taxon>Myxococcales</taxon>
        <taxon>Cystobacterineae</taxon>
        <taxon>Archangiaceae</taxon>
        <taxon>Archangium</taxon>
    </lineage>
</organism>
<feature type="region of interest" description="Disordered" evidence="1">
    <location>
        <begin position="36"/>
        <end position="55"/>
    </location>
</feature>
<protein>
    <submittedName>
        <fullName evidence="2">Uncharacterized protein</fullName>
    </submittedName>
</protein>
<name>A0AAC8TGZ4_9BACT</name>
<sequence length="478" mass="52993">MHLLLADAREHLPVLKEGLEFRESLDVPKPRLLPRRTEALTLDAPSRDPNDLPAQRWGVIAPEGKEGDEMLLALEPLIQHRERQQGACARRYRVPRGMDAETAVQWRNSVHRAEDVPKEERPRYLVVLGDLHQVSIELQHVLVHGAYVGRLHFAGPKGETDLESYAAYARKVLASEHAQDRADVPEALFFTALDGSSATESARRLLVQPCLQAMEGKWKRKHPDMRIQHVPYAPSDMNGLLSAAGQARAGVMLSASHGLGPPPGGWSSVEQQWAMQGALGLGPRQVLSGQVLRTTPFLPEGIWFCLACFGAATPPDSTFHAWLERLHRAGKYPGSPDAVFQSLPRRGERPFLAALPQAALANPRGPLAVIGHSDLAWSIGFADPDNLHRSRASRFLELLETLAEGSRVGVALDVLMAYYREVNDSVMAQYQLREDAAVRRKPDPVNSTRLGWLWMLRNDLRGYILLGDPAVRLPLKAV</sequence>
<accession>A0AAC8TGZ4</accession>
<dbReference type="AlphaFoldDB" id="A0AAC8TGZ4"/>
<dbReference type="KEGG" id="age:AA314_06921"/>
<evidence type="ECO:0000256" key="1">
    <source>
        <dbReference type="SAM" id="MobiDB-lite"/>
    </source>
</evidence>
<reference evidence="2 3" key="1">
    <citation type="submission" date="2015-05" db="EMBL/GenBank/DDBJ databases">
        <title>Genome assembly of Archangium gephyra DSM 2261.</title>
        <authorList>
            <person name="Sharma G."/>
            <person name="Subramanian S."/>
        </authorList>
    </citation>
    <scope>NUCLEOTIDE SEQUENCE [LARGE SCALE GENOMIC DNA]</scope>
    <source>
        <strain evidence="2 3">DSM 2261</strain>
    </source>
</reference>
<dbReference type="EMBL" id="CP011509">
    <property type="protein sequence ID" value="AKJ05295.1"/>
    <property type="molecule type" value="Genomic_DNA"/>
</dbReference>
<dbReference type="RefSeq" id="WP_245682675.1">
    <property type="nucleotide sequence ID" value="NZ_CP011509.1"/>
</dbReference>
<dbReference type="Proteomes" id="UP000035579">
    <property type="component" value="Chromosome"/>
</dbReference>